<dbReference type="EMBL" id="CM056781">
    <property type="protein sequence ID" value="KAJ8734459.1"/>
    <property type="molecule type" value="Genomic_DNA"/>
</dbReference>
<organism evidence="1 2">
    <name type="scientific">Mythimna loreyi</name>
    <dbReference type="NCBI Taxonomy" id="667449"/>
    <lineage>
        <taxon>Eukaryota</taxon>
        <taxon>Metazoa</taxon>
        <taxon>Ecdysozoa</taxon>
        <taxon>Arthropoda</taxon>
        <taxon>Hexapoda</taxon>
        <taxon>Insecta</taxon>
        <taxon>Pterygota</taxon>
        <taxon>Neoptera</taxon>
        <taxon>Endopterygota</taxon>
        <taxon>Lepidoptera</taxon>
        <taxon>Glossata</taxon>
        <taxon>Ditrysia</taxon>
        <taxon>Noctuoidea</taxon>
        <taxon>Noctuidae</taxon>
        <taxon>Noctuinae</taxon>
        <taxon>Hadenini</taxon>
        <taxon>Mythimna</taxon>
    </lineage>
</organism>
<gene>
    <name evidence="1" type="ORF">PYW08_013709</name>
</gene>
<keyword evidence="2" id="KW-1185">Reference proteome</keyword>
<evidence type="ECO:0000313" key="2">
    <source>
        <dbReference type="Proteomes" id="UP001231649"/>
    </source>
</evidence>
<name>A0ACC2R5D8_9NEOP</name>
<dbReference type="Proteomes" id="UP001231649">
    <property type="component" value="Chromosome 5"/>
</dbReference>
<reference evidence="1" key="1">
    <citation type="submission" date="2023-03" db="EMBL/GenBank/DDBJ databases">
        <title>Chromosome-level genomes of two armyworms, Mythimna separata and Mythimna loreyi, provide insights into the biosynthesis and reception of sex pheromones.</title>
        <authorList>
            <person name="Zhao H."/>
        </authorList>
    </citation>
    <scope>NUCLEOTIDE SEQUENCE</scope>
    <source>
        <strain evidence="1">BeijingLab</strain>
    </source>
</reference>
<comment type="caution">
    <text evidence="1">The sequence shown here is derived from an EMBL/GenBank/DDBJ whole genome shotgun (WGS) entry which is preliminary data.</text>
</comment>
<protein>
    <submittedName>
        <fullName evidence="1">Uncharacterized protein</fullName>
    </submittedName>
</protein>
<sequence>MTYLDTTLFDKKMSESNGQSRLVSFEQVKSIIDFMAQHVEFASGNLRSLEARHTSKRLWEELTKMLNSCRGTRKTADGWSKYWSDFKNKLKNKVWLLKRIKSGSSLKGIRPLTKMEKRALAILGPYYEKRKTRQRFTEPNSNNLHPKVKLESFQETVHVNHFSKSHSESSDRLSGGDEHSNDSAESSGGENVNDNDPIEPAIQNLYPQWLIEVEKKRANAELIRAKAEEQRVAVANKNADAALVQAEALKRLADAASTQAEAMMRIAAVMEARGQRDMLAL</sequence>
<proteinExistence type="predicted"/>
<evidence type="ECO:0000313" key="1">
    <source>
        <dbReference type="EMBL" id="KAJ8734459.1"/>
    </source>
</evidence>
<accession>A0ACC2R5D8</accession>